<sequence>MEKEAIKSLLETIDQQVNAAILGGTEETYEELERLGYVTIDKHRVQHFATLTPEGLHYLEMLHNQE</sequence>
<reference evidence="1 2" key="1">
    <citation type="submission" date="2017-04" db="EMBL/GenBank/DDBJ databases">
        <authorList>
            <person name="Afonso C.L."/>
            <person name="Miller P.J."/>
            <person name="Scott M.A."/>
            <person name="Spackman E."/>
            <person name="Goraichik I."/>
            <person name="Dimitrov K.M."/>
            <person name="Suarez D.L."/>
            <person name="Swayne D.E."/>
        </authorList>
    </citation>
    <scope>NUCLEOTIDE SEQUENCE [LARGE SCALE GENOMIC DNA]</scope>
    <source>
        <strain evidence="1 2">DSM 19625</strain>
    </source>
</reference>
<proteinExistence type="predicted"/>
<dbReference type="Proteomes" id="UP000192678">
    <property type="component" value="Unassembled WGS sequence"/>
</dbReference>
<keyword evidence="2" id="KW-1185">Reference proteome</keyword>
<accession>A0A1W2DA93</accession>
<dbReference type="EMBL" id="FWYB01000006">
    <property type="protein sequence ID" value="SMC94419.1"/>
    <property type="molecule type" value="Genomic_DNA"/>
</dbReference>
<organism evidence="1 2">
    <name type="scientific">Pedobacter nyackensis</name>
    <dbReference type="NCBI Taxonomy" id="475255"/>
    <lineage>
        <taxon>Bacteria</taxon>
        <taxon>Pseudomonadati</taxon>
        <taxon>Bacteroidota</taxon>
        <taxon>Sphingobacteriia</taxon>
        <taxon>Sphingobacteriales</taxon>
        <taxon>Sphingobacteriaceae</taxon>
        <taxon>Pedobacter</taxon>
    </lineage>
</organism>
<evidence type="ECO:0000313" key="1">
    <source>
        <dbReference type="EMBL" id="SMC94419.1"/>
    </source>
</evidence>
<evidence type="ECO:0000313" key="2">
    <source>
        <dbReference type="Proteomes" id="UP000192678"/>
    </source>
</evidence>
<name>A0A1W2DA93_9SPHI</name>
<protein>
    <submittedName>
        <fullName evidence="1">Uncharacterized protein</fullName>
    </submittedName>
</protein>
<dbReference type="RefSeq" id="WP_084289692.1">
    <property type="nucleotide sequence ID" value="NZ_FWYB01000006.1"/>
</dbReference>
<gene>
    <name evidence="1" type="ORF">SAMN04488101_10683</name>
</gene>
<dbReference type="AlphaFoldDB" id="A0A1W2DA93"/>